<name>A0A6N0HNS7_9GAMM</name>
<evidence type="ECO:0000313" key="1">
    <source>
        <dbReference type="EMBL" id="QKQ23974.1"/>
    </source>
</evidence>
<reference evidence="1 2" key="1">
    <citation type="submission" date="2020-05" db="EMBL/GenBank/DDBJ databases">
        <title>Horizontal transmission and recombination maintain forever young bacterial symbiont genomes.</title>
        <authorList>
            <person name="Russell S.L."/>
            <person name="Pepper-Tunick E."/>
            <person name="Svedberg J."/>
            <person name="Byrne A."/>
            <person name="Ruelas Castillo J."/>
            <person name="Vollmers C."/>
            <person name="Beinart R.A."/>
            <person name="Corbett-Detig R."/>
        </authorList>
    </citation>
    <scope>NUCLEOTIDE SEQUENCE [LARGE SCALE GENOMIC DNA]</scope>
    <source>
        <strain evidence="1">JDF_Ridge</strain>
    </source>
</reference>
<gene>
    <name evidence="1" type="ORF">HUE58_02060</name>
</gene>
<dbReference type="Proteomes" id="UP000509429">
    <property type="component" value="Chromosome"/>
</dbReference>
<dbReference type="EMBL" id="CP054490">
    <property type="protein sequence ID" value="QKQ23974.1"/>
    <property type="molecule type" value="Genomic_DNA"/>
</dbReference>
<sequence length="79" mass="9020">MILRSQLACESSADLDSNDDGIINQDDIKFNNLRLWQDTNQNGISQQDELNFTKSDGTIGKARELFVDQNEFYSKFVTV</sequence>
<accession>A0A6N0HNS7</accession>
<proteinExistence type="predicted"/>
<dbReference type="KEGG" id="reo:HUE58_02060"/>
<dbReference type="RefSeq" id="WP_174605414.1">
    <property type="nucleotide sequence ID" value="NZ_CP054490.1"/>
</dbReference>
<dbReference type="AlphaFoldDB" id="A0A6N0HNS7"/>
<protein>
    <submittedName>
        <fullName evidence="1">Uncharacterized protein</fullName>
    </submittedName>
</protein>
<keyword evidence="2" id="KW-1185">Reference proteome</keyword>
<organism evidence="1 2">
    <name type="scientific">Candidatus Ruthia endofausta</name>
    <dbReference type="NCBI Taxonomy" id="2738852"/>
    <lineage>
        <taxon>Bacteria</taxon>
        <taxon>Pseudomonadati</taxon>
        <taxon>Pseudomonadota</taxon>
        <taxon>Gammaproteobacteria</taxon>
        <taxon>Candidatus Pseudothioglobaceae</taxon>
        <taxon>Candidatus Ruthturnera</taxon>
    </lineage>
</organism>
<evidence type="ECO:0000313" key="2">
    <source>
        <dbReference type="Proteomes" id="UP000509429"/>
    </source>
</evidence>